<dbReference type="PANTHER" id="PTHR21237:SF23">
    <property type="entry name" value="GRPE PROTEIN HOMOLOG, MITOCHONDRIAL"/>
    <property type="match status" value="1"/>
</dbReference>
<dbReference type="GO" id="GO:0000774">
    <property type="term" value="F:adenyl-nucleotide exchange factor activity"/>
    <property type="evidence" value="ECO:0007669"/>
    <property type="project" value="InterPro"/>
</dbReference>
<dbReference type="PANTHER" id="PTHR21237">
    <property type="entry name" value="GRPE PROTEIN"/>
    <property type="match status" value="1"/>
</dbReference>
<dbReference type="GO" id="GO:0051087">
    <property type="term" value="F:protein-folding chaperone binding"/>
    <property type="evidence" value="ECO:0007669"/>
    <property type="project" value="InterPro"/>
</dbReference>
<dbReference type="InterPro" id="IPR009012">
    <property type="entry name" value="GrpE_head"/>
</dbReference>
<evidence type="ECO:0000256" key="6">
    <source>
        <dbReference type="ARBA" id="ARBA00023186"/>
    </source>
</evidence>
<dbReference type="InterPro" id="IPR013805">
    <property type="entry name" value="GrpE_CC"/>
</dbReference>
<dbReference type="EMBL" id="BMIR01000013">
    <property type="protein sequence ID" value="GGE47276.1"/>
    <property type="molecule type" value="Genomic_DNA"/>
</dbReference>
<feature type="compositionally biased region" description="Basic and acidic residues" evidence="13">
    <location>
        <begin position="15"/>
        <end position="42"/>
    </location>
</feature>
<evidence type="ECO:0000256" key="3">
    <source>
        <dbReference type="ARBA" id="ARBA00011738"/>
    </source>
</evidence>
<dbReference type="SUPFAM" id="SSF58014">
    <property type="entry name" value="Coiled-coil domain of nucleotide exchange factor GrpE"/>
    <property type="match status" value="1"/>
</dbReference>
<comment type="similarity">
    <text evidence="2 10 12">Belongs to the GrpE family.</text>
</comment>
<dbReference type="PROSITE" id="PS01071">
    <property type="entry name" value="GRPE"/>
    <property type="match status" value="1"/>
</dbReference>
<dbReference type="NCBIfam" id="NF010738">
    <property type="entry name" value="PRK14140.1"/>
    <property type="match status" value="1"/>
</dbReference>
<dbReference type="SUPFAM" id="SSF51064">
    <property type="entry name" value="Head domain of nucleotide exchange factor GrpE"/>
    <property type="match status" value="1"/>
</dbReference>
<evidence type="ECO:0000256" key="13">
    <source>
        <dbReference type="SAM" id="MobiDB-lite"/>
    </source>
</evidence>
<dbReference type="Gene3D" id="3.90.20.20">
    <property type="match status" value="1"/>
</dbReference>
<dbReference type="RefSeq" id="WP_188695209.1">
    <property type="nucleotide sequence ID" value="NZ_BMIR01000013.1"/>
</dbReference>
<dbReference type="GO" id="GO:0042803">
    <property type="term" value="F:protein homodimerization activity"/>
    <property type="evidence" value="ECO:0007669"/>
    <property type="project" value="InterPro"/>
</dbReference>
<proteinExistence type="inferred from homology"/>
<evidence type="ECO:0000256" key="2">
    <source>
        <dbReference type="ARBA" id="ARBA00009054"/>
    </source>
</evidence>
<dbReference type="InterPro" id="IPR000740">
    <property type="entry name" value="GrpE"/>
</dbReference>
<gene>
    <name evidence="10 14" type="primary">grpE</name>
    <name evidence="14" type="ORF">GCM10011391_27620</name>
</gene>
<evidence type="ECO:0000256" key="5">
    <source>
        <dbReference type="ARBA" id="ARBA00023016"/>
    </source>
</evidence>
<accession>A0A8J2YJ74</accession>
<evidence type="ECO:0000256" key="12">
    <source>
        <dbReference type="RuleBase" id="RU004478"/>
    </source>
</evidence>
<reference evidence="14" key="1">
    <citation type="journal article" date="2014" name="Int. J. Syst. Evol. Microbiol.">
        <title>Complete genome sequence of Corynebacterium casei LMG S-19264T (=DSM 44701T), isolated from a smear-ripened cheese.</title>
        <authorList>
            <consortium name="US DOE Joint Genome Institute (JGI-PGF)"/>
            <person name="Walter F."/>
            <person name="Albersmeier A."/>
            <person name="Kalinowski J."/>
            <person name="Ruckert C."/>
        </authorList>
    </citation>
    <scope>NUCLEOTIDE SEQUENCE</scope>
    <source>
        <strain evidence="14">CGMCC 1.15371</strain>
    </source>
</reference>
<keyword evidence="15" id="KW-1185">Reference proteome</keyword>
<name>A0A8J2YJ74_9BACL</name>
<evidence type="ECO:0000313" key="14">
    <source>
        <dbReference type="EMBL" id="GGE47276.1"/>
    </source>
</evidence>
<sequence length="203" mass="23566">MTEKDAQQATEEVENEKVENEVNNEASHDQEDQAEVDVHNEKEDQESTVTVEELEEKIKRLEAEKEDLNNKLLRVQADYDNFRRRSREEKARDRQFRAQELVENLLPIADTFSRALQSEAESEETKAFKQGVEMVFKQFMSALEKEGVEAIEPLHQPFDPNDHQAVMQDEESDHEPNTVTEVLQKGFKLNGRVLRPAMVKVRA</sequence>
<dbReference type="GO" id="GO:0006457">
    <property type="term" value="P:protein folding"/>
    <property type="evidence" value="ECO:0007669"/>
    <property type="project" value="InterPro"/>
</dbReference>
<keyword evidence="5 10" id="KW-0346">Stress response</keyword>
<dbReference type="Gene3D" id="2.30.22.10">
    <property type="entry name" value="Head domain of nucleotide exchange factor GrpE"/>
    <property type="match status" value="1"/>
</dbReference>
<protein>
    <recommendedName>
        <fullName evidence="8 10">Protein GrpE</fullName>
    </recommendedName>
    <alternativeName>
        <fullName evidence="9 10">HSP-70 cofactor</fullName>
    </alternativeName>
</protein>
<evidence type="ECO:0000256" key="11">
    <source>
        <dbReference type="RuleBase" id="RU000639"/>
    </source>
</evidence>
<dbReference type="HAMAP" id="MF_01151">
    <property type="entry name" value="GrpE"/>
    <property type="match status" value="1"/>
</dbReference>
<dbReference type="Pfam" id="PF01025">
    <property type="entry name" value="GrpE"/>
    <property type="match status" value="1"/>
</dbReference>
<comment type="function">
    <text evidence="7 10 11">Participates actively in the response to hyperosmotic and heat shock by preventing the aggregation of stress-denatured proteins, in association with DnaK and GrpE. It is the nucleotide exchange factor for DnaK and may function as a thermosensor. Unfolded proteins bind initially to DnaJ; upon interaction with the DnaJ-bound protein, DnaK hydrolyzes its bound ATP, resulting in the formation of a stable complex. GrpE releases ADP from DnaK; ATP binding to DnaK triggers the release of the substrate protein, thus completing the reaction cycle. Several rounds of ATP-dependent interactions between DnaJ, DnaK and GrpE are required for fully efficient folding.</text>
</comment>
<dbReference type="AlphaFoldDB" id="A0A8J2YJ74"/>
<evidence type="ECO:0000256" key="8">
    <source>
        <dbReference type="ARBA" id="ARBA00072274"/>
    </source>
</evidence>
<organism evidence="14 15">
    <name type="scientific">Pullulanibacillus camelliae</name>
    <dbReference type="NCBI Taxonomy" id="1707096"/>
    <lineage>
        <taxon>Bacteria</taxon>
        <taxon>Bacillati</taxon>
        <taxon>Bacillota</taxon>
        <taxon>Bacilli</taxon>
        <taxon>Bacillales</taxon>
        <taxon>Sporolactobacillaceae</taxon>
        <taxon>Pullulanibacillus</taxon>
    </lineage>
</organism>
<keyword evidence="6 10" id="KW-0143">Chaperone</keyword>
<dbReference type="PRINTS" id="PR00773">
    <property type="entry name" value="GRPEPROTEIN"/>
</dbReference>
<evidence type="ECO:0000256" key="7">
    <source>
        <dbReference type="ARBA" id="ARBA00053401"/>
    </source>
</evidence>
<dbReference type="GO" id="GO:0005737">
    <property type="term" value="C:cytoplasm"/>
    <property type="evidence" value="ECO:0007669"/>
    <property type="project" value="UniProtKB-SubCell"/>
</dbReference>
<comment type="subcellular location">
    <subcellularLocation>
        <location evidence="1 10">Cytoplasm</location>
    </subcellularLocation>
</comment>
<feature type="region of interest" description="Disordered" evidence="13">
    <location>
        <begin position="1"/>
        <end position="51"/>
    </location>
</feature>
<evidence type="ECO:0000256" key="4">
    <source>
        <dbReference type="ARBA" id="ARBA00022490"/>
    </source>
</evidence>
<evidence type="ECO:0000313" key="15">
    <source>
        <dbReference type="Proteomes" id="UP000628775"/>
    </source>
</evidence>
<keyword evidence="4 10" id="KW-0963">Cytoplasm</keyword>
<reference evidence="14" key="2">
    <citation type="submission" date="2020-09" db="EMBL/GenBank/DDBJ databases">
        <authorList>
            <person name="Sun Q."/>
            <person name="Zhou Y."/>
        </authorList>
    </citation>
    <scope>NUCLEOTIDE SEQUENCE</scope>
    <source>
        <strain evidence="14">CGMCC 1.15371</strain>
    </source>
</reference>
<evidence type="ECO:0000256" key="9">
    <source>
        <dbReference type="ARBA" id="ARBA00076414"/>
    </source>
</evidence>
<dbReference type="Proteomes" id="UP000628775">
    <property type="component" value="Unassembled WGS sequence"/>
</dbReference>
<comment type="subunit">
    <text evidence="3 10">Homodimer.</text>
</comment>
<dbReference type="FunFam" id="2.30.22.10:FF:000001">
    <property type="entry name" value="Protein GrpE"/>
    <property type="match status" value="1"/>
</dbReference>
<dbReference type="GO" id="GO:0051082">
    <property type="term" value="F:unfolded protein binding"/>
    <property type="evidence" value="ECO:0007669"/>
    <property type="project" value="TreeGrafter"/>
</dbReference>
<dbReference type="CDD" id="cd00446">
    <property type="entry name" value="GrpE"/>
    <property type="match status" value="1"/>
</dbReference>
<evidence type="ECO:0000256" key="1">
    <source>
        <dbReference type="ARBA" id="ARBA00004496"/>
    </source>
</evidence>
<evidence type="ECO:0000256" key="10">
    <source>
        <dbReference type="HAMAP-Rule" id="MF_01151"/>
    </source>
</evidence>
<comment type="caution">
    <text evidence="14">The sequence shown here is derived from an EMBL/GenBank/DDBJ whole genome shotgun (WGS) entry which is preliminary data.</text>
</comment>